<dbReference type="PIRSF" id="PIRSF029347">
    <property type="entry name" value="RecF"/>
    <property type="match status" value="1"/>
</dbReference>
<dbReference type="SUPFAM" id="SSF52540">
    <property type="entry name" value="P-loop containing nucleoside triphosphate hydrolases"/>
    <property type="match status" value="1"/>
</dbReference>
<dbReference type="GO" id="GO:0006302">
    <property type="term" value="P:double-strand break repair"/>
    <property type="evidence" value="ECO:0007669"/>
    <property type="project" value="TreeGrafter"/>
</dbReference>
<dbReference type="EMBL" id="WUWG01000001">
    <property type="protein sequence ID" value="MXU64702.1"/>
    <property type="molecule type" value="Genomic_DNA"/>
</dbReference>
<organism evidence="2 3">
    <name type="scientific">Oceanomicrobium pacificus</name>
    <dbReference type="NCBI Taxonomy" id="2692916"/>
    <lineage>
        <taxon>Bacteria</taxon>
        <taxon>Pseudomonadati</taxon>
        <taxon>Pseudomonadota</taxon>
        <taxon>Alphaproteobacteria</taxon>
        <taxon>Rhodobacterales</taxon>
        <taxon>Paracoccaceae</taxon>
        <taxon>Oceanomicrobium</taxon>
    </lineage>
</organism>
<dbReference type="InterPro" id="IPR014555">
    <property type="entry name" value="RecF-like"/>
</dbReference>
<keyword evidence="3" id="KW-1185">Reference proteome</keyword>
<dbReference type="AlphaFoldDB" id="A0A6B0TTZ0"/>
<evidence type="ECO:0000313" key="2">
    <source>
        <dbReference type="EMBL" id="MXU64702.1"/>
    </source>
</evidence>
<dbReference type="GO" id="GO:0016887">
    <property type="term" value="F:ATP hydrolysis activity"/>
    <property type="evidence" value="ECO:0007669"/>
    <property type="project" value="InterPro"/>
</dbReference>
<dbReference type="PANTHER" id="PTHR32182">
    <property type="entry name" value="DNA REPLICATION AND REPAIR PROTEIN RECF"/>
    <property type="match status" value="1"/>
</dbReference>
<feature type="domain" description="ATPase AAA-type core" evidence="1">
    <location>
        <begin position="265"/>
        <end position="345"/>
    </location>
</feature>
<dbReference type="Gene3D" id="3.40.50.300">
    <property type="entry name" value="P-loop containing nucleotide triphosphate hydrolases"/>
    <property type="match status" value="2"/>
</dbReference>
<dbReference type="InterPro" id="IPR027417">
    <property type="entry name" value="P-loop_NTPase"/>
</dbReference>
<dbReference type="InterPro" id="IPR003959">
    <property type="entry name" value="ATPase_AAA_core"/>
</dbReference>
<dbReference type="GO" id="GO:0000731">
    <property type="term" value="P:DNA synthesis involved in DNA repair"/>
    <property type="evidence" value="ECO:0007669"/>
    <property type="project" value="TreeGrafter"/>
</dbReference>
<dbReference type="PANTHER" id="PTHR32182:SF25">
    <property type="entry name" value="SLR1056 PROTEIN"/>
    <property type="match status" value="1"/>
</dbReference>
<evidence type="ECO:0000313" key="3">
    <source>
        <dbReference type="Proteomes" id="UP000436016"/>
    </source>
</evidence>
<comment type="caution">
    <text evidence="2">The sequence shown here is derived from an EMBL/GenBank/DDBJ whole genome shotgun (WGS) entry which is preliminary data.</text>
</comment>
<accession>A0A6B0TTZ0</accession>
<gene>
    <name evidence="2" type="ORF">GSH16_04540</name>
</gene>
<dbReference type="Pfam" id="PF13304">
    <property type="entry name" value="AAA_21"/>
    <property type="match status" value="1"/>
</dbReference>
<proteinExistence type="predicted"/>
<sequence>MIGHLRIRGYRSIRALDLPLSPLTVILGRNGVGKTNLYRGLELVQMAASGRLATSLAAEGGMPLALWAGDGQHAGEDATEKARAMRSGPRRIELSVDIDHLRYDIAIGMPNRISDPALPLDPVIREERISARAGGRRVTMLERKGPALSLRDGDGRMQSFASDLLMGETALAMGLPPEARPEALALQNEIRGWRFYHQFRADPASPLRQPQFALCAPSLDSDGGNWIATLMTQADLGEPYPIDRAVDAAFPGSRLTITSDGTRAELSLQMPEFHRPFSALELSDGMLRYLCLVAALTAYRLPPVIVLNEPETSLHSGLIGPLAALIAEASERSQIILVTHSPELAERLDLDCAADVLRLVKDRGETRLDI</sequence>
<evidence type="ECO:0000259" key="1">
    <source>
        <dbReference type="Pfam" id="PF13304"/>
    </source>
</evidence>
<protein>
    <submittedName>
        <fullName evidence="2">AAA family ATPase</fullName>
    </submittedName>
</protein>
<dbReference type="RefSeq" id="WP_160852333.1">
    <property type="nucleotide sequence ID" value="NZ_WUWG01000001.1"/>
</dbReference>
<dbReference type="GO" id="GO:0005524">
    <property type="term" value="F:ATP binding"/>
    <property type="evidence" value="ECO:0007669"/>
    <property type="project" value="InterPro"/>
</dbReference>
<name>A0A6B0TTZ0_9RHOB</name>
<dbReference type="Proteomes" id="UP000436016">
    <property type="component" value="Unassembled WGS sequence"/>
</dbReference>
<reference evidence="2 3" key="1">
    <citation type="submission" date="2019-12" db="EMBL/GenBank/DDBJ databases">
        <title>Strain KN286 was isolated from seawater, which was collected from Caroline Seamount in the tropical western Pacific.</title>
        <authorList>
            <person name="Wang Q."/>
        </authorList>
    </citation>
    <scope>NUCLEOTIDE SEQUENCE [LARGE SCALE GENOMIC DNA]</scope>
    <source>
        <strain evidence="2 3">KN286</strain>
    </source>
</reference>